<dbReference type="Proteomes" id="UP000317730">
    <property type="component" value="Unassembled WGS sequence"/>
</dbReference>
<evidence type="ECO:0000256" key="1">
    <source>
        <dbReference type="SAM" id="MobiDB-lite"/>
    </source>
</evidence>
<reference evidence="2 3" key="1">
    <citation type="submission" date="2019-06" db="EMBL/GenBank/DDBJ databases">
        <title>Whole genome shotgun sequence of Acetobacter peroxydans NBRC 13755.</title>
        <authorList>
            <person name="Hosoyama A."/>
            <person name="Uohara A."/>
            <person name="Ohji S."/>
            <person name="Ichikawa N."/>
        </authorList>
    </citation>
    <scope>NUCLEOTIDE SEQUENCE [LARGE SCALE GENOMIC DNA]</scope>
    <source>
        <strain evidence="2 3">NBRC 13755</strain>
    </source>
</reference>
<organism evidence="2 3">
    <name type="scientific">Acetobacter peroxydans</name>
    <dbReference type="NCBI Taxonomy" id="104098"/>
    <lineage>
        <taxon>Bacteria</taxon>
        <taxon>Pseudomonadati</taxon>
        <taxon>Pseudomonadota</taxon>
        <taxon>Alphaproteobacteria</taxon>
        <taxon>Acetobacterales</taxon>
        <taxon>Acetobacteraceae</taxon>
        <taxon>Acetobacter</taxon>
    </lineage>
</organism>
<dbReference type="EMBL" id="BJMV01000012">
    <property type="protein sequence ID" value="GEB86364.1"/>
    <property type="molecule type" value="Genomic_DNA"/>
</dbReference>
<name>A0A4Y3TX72_9PROT</name>
<protein>
    <submittedName>
        <fullName evidence="2">Uncharacterized protein</fullName>
    </submittedName>
</protein>
<accession>A0A4Y3TX72</accession>
<gene>
    <name evidence="2" type="ORF">APE01nite_21610</name>
</gene>
<dbReference type="AlphaFoldDB" id="A0A4Y3TX72"/>
<evidence type="ECO:0000313" key="3">
    <source>
        <dbReference type="Proteomes" id="UP000317730"/>
    </source>
</evidence>
<sequence>MVDPWIMEGRVSCFVGHVQGIENNKSLKIDKPDKQAGPVKVNRRPCKKY</sequence>
<keyword evidence="3" id="KW-1185">Reference proteome</keyword>
<proteinExistence type="predicted"/>
<evidence type="ECO:0000313" key="2">
    <source>
        <dbReference type="EMBL" id="GEB86364.1"/>
    </source>
</evidence>
<feature type="region of interest" description="Disordered" evidence="1">
    <location>
        <begin position="26"/>
        <end position="49"/>
    </location>
</feature>
<comment type="caution">
    <text evidence="2">The sequence shown here is derived from an EMBL/GenBank/DDBJ whole genome shotgun (WGS) entry which is preliminary data.</text>
</comment>